<evidence type="ECO:0000313" key="2">
    <source>
        <dbReference type="Proteomes" id="UP001152622"/>
    </source>
</evidence>
<reference evidence="1" key="1">
    <citation type="journal article" date="2023" name="Science">
        <title>Genome structures resolve the early diversification of teleost fishes.</title>
        <authorList>
            <person name="Parey E."/>
            <person name="Louis A."/>
            <person name="Montfort J."/>
            <person name="Bouchez O."/>
            <person name="Roques C."/>
            <person name="Iampietro C."/>
            <person name="Lluch J."/>
            <person name="Castinel A."/>
            <person name="Donnadieu C."/>
            <person name="Desvignes T."/>
            <person name="Floi Bucao C."/>
            <person name="Jouanno E."/>
            <person name="Wen M."/>
            <person name="Mejri S."/>
            <person name="Dirks R."/>
            <person name="Jansen H."/>
            <person name="Henkel C."/>
            <person name="Chen W.J."/>
            <person name="Zahm M."/>
            <person name="Cabau C."/>
            <person name="Klopp C."/>
            <person name="Thompson A.W."/>
            <person name="Robinson-Rechavi M."/>
            <person name="Braasch I."/>
            <person name="Lecointre G."/>
            <person name="Bobe J."/>
            <person name="Postlethwait J.H."/>
            <person name="Berthelot C."/>
            <person name="Roest Crollius H."/>
            <person name="Guiguen Y."/>
        </authorList>
    </citation>
    <scope>NUCLEOTIDE SEQUENCE</scope>
    <source>
        <strain evidence="1">WJC10195</strain>
    </source>
</reference>
<keyword evidence="2" id="KW-1185">Reference proteome</keyword>
<gene>
    <name evidence="1" type="ORF">SKAU_G00219720</name>
</gene>
<dbReference type="AlphaFoldDB" id="A0A9Q1ITQ9"/>
<protein>
    <submittedName>
        <fullName evidence="1">Uncharacterized protein</fullName>
    </submittedName>
</protein>
<proteinExistence type="predicted"/>
<accession>A0A9Q1ITQ9</accession>
<name>A0A9Q1ITQ9_SYNKA</name>
<dbReference type="Proteomes" id="UP001152622">
    <property type="component" value="Chromosome 7"/>
</dbReference>
<dbReference type="EMBL" id="JAINUF010000007">
    <property type="protein sequence ID" value="KAJ8354405.1"/>
    <property type="molecule type" value="Genomic_DNA"/>
</dbReference>
<organism evidence="1 2">
    <name type="scientific">Synaphobranchus kaupii</name>
    <name type="common">Kaup's arrowtooth eel</name>
    <dbReference type="NCBI Taxonomy" id="118154"/>
    <lineage>
        <taxon>Eukaryota</taxon>
        <taxon>Metazoa</taxon>
        <taxon>Chordata</taxon>
        <taxon>Craniata</taxon>
        <taxon>Vertebrata</taxon>
        <taxon>Euteleostomi</taxon>
        <taxon>Actinopterygii</taxon>
        <taxon>Neopterygii</taxon>
        <taxon>Teleostei</taxon>
        <taxon>Anguilliformes</taxon>
        <taxon>Synaphobranchidae</taxon>
        <taxon>Synaphobranchus</taxon>
    </lineage>
</organism>
<comment type="caution">
    <text evidence="1">The sequence shown here is derived from an EMBL/GenBank/DDBJ whole genome shotgun (WGS) entry which is preliminary data.</text>
</comment>
<evidence type="ECO:0000313" key="1">
    <source>
        <dbReference type="EMBL" id="KAJ8354405.1"/>
    </source>
</evidence>
<sequence length="100" mass="11200">MFSSHSEISTFSRLKILRRLNAQESVCHGGSLSHTWGCSLGVRHCEDDVSLGCRAERARSLTLPDSEMTLSRHPPQLQVQAHGVSYVEAEKEWSDSKRFG</sequence>